<organism evidence="4 5">
    <name type="scientific">Streptococcus equi subsp. zooepidemicus</name>
    <dbReference type="NCBI Taxonomy" id="40041"/>
    <lineage>
        <taxon>Bacteria</taxon>
        <taxon>Bacillati</taxon>
        <taxon>Bacillota</taxon>
        <taxon>Bacilli</taxon>
        <taxon>Lactobacillales</taxon>
        <taxon>Streptococcaceae</taxon>
        <taxon>Streptococcus</taxon>
    </lineage>
</organism>
<evidence type="ECO:0000313" key="4">
    <source>
        <dbReference type="EMBL" id="VEF08845.1"/>
    </source>
</evidence>
<feature type="compositionally biased region" description="Polar residues" evidence="1">
    <location>
        <begin position="563"/>
        <end position="581"/>
    </location>
</feature>
<proteinExistence type="predicted"/>
<gene>
    <name evidence="4" type="ORF">NCTC6180_01610</name>
</gene>
<keyword evidence="2" id="KW-1133">Transmembrane helix</keyword>
<name>A0A7Z8ZXJ7_STRSZ</name>
<accession>A0A7Z8ZXJ7</accession>
<dbReference type="InterPro" id="IPR058066">
    <property type="entry name" value="pXO2-14_N"/>
</dbReference>
<feature type="transmembrane region" description="Helical" evidence="2">
    <location>
        <begin position="132"/>
        <end position="154"/>
    </location>
</feature>
<keyword evidence="2" id="KW-0812">Transmembrane</keyword>
<feature type="region of interest" description="Disordered" evidence="1">
    <location>
        <begin position="553"/>
        <end position="703"/>
    </location>
</feature>
<feature type="transmembrane region" description="Helical" evidence="2">
    <location>
        <begin position="101"/>
        <end position="120"/>
    </location>
</feature>
<feature type="compositionally biased region" description="Polar residues" evidence="1">
    <location>
        <begin position="630"/>
        <end position="650"/>
    </location>
</feature>
<dbReference type="AlphaFoldDB" id="A0A7Z8ZXJ7"/>
<dbReference type="NCBIfam" id="NF045890">
    <property type="entry name" value="conj_pls20_p028"/>
    <property type="match status" value="1"/>
</dbReference>
<keyword evidence="2" id="KW-0472">Membrane</keyword>
<dbReference type="RefSeq" id="WP_154804155.1">
    <property type="nucleotide sequence ID" value="NZ_LR134317.1"/>
</dbReference>
<feature type="compositionally biased region" description="Polar residues" evidence="1">
    <location>
        <begin position="679"/>
        <end position="692"/>
    </location>
</feature>
<dbReference type="Pfam" id="PF26635">
    <property type="entry name" value="DUF8208"/>
    <property type="match status" value="1"/>
</dbReference>
<feature type="compositionally biased region" description="Polar residues" evidence="1">
    <location>
        <begin position="602"/>
        <end position="621"/>
    </location>
</feature>
<feature type="transmembrane region" description="Helical" evidence="2">
    <location>
        <begin position="59"/>
        <end position="81"/>
    </location>
</feature>
<protein>
    <submittedName>
        <fullName evidence="4">Type IV secretory pathway, TrbL components</fullName>
    </submittedName>
</protein>
<evidence type="ECO:0000256" key="2">
    <source>
        <dbReference type="SAM" id="Phobius"/>
    </source>
</evidence>
<evidence type="ECO:0000313" key="5">
    <source>
        <dbReference type="Proteomes" id="UP000269903"/>
    </source>
</evidence>
<evidence type="ECO:0000256" key="1">
    <source>
        <dbReference type="SAM" id="MobiDB-lite"/>
    </source>
</evidence>
<sequence>MNYQTLSDLFEDIGNLNGTIEGENGQKLASFYQYWYNYLDATPAVLTVINKLLGGMAKALYMMTLSLEHVFNNLFKLFGLFGYLTDSKTVIGQFYQSFQTLGLVIFVLVLIVSVMAGVFTKPIKYKEAVLTFLLVTLVTSVLPMTLTTVATTLAQDAVTIQSTNGKGESNYSSLAIQPLKNNVVDLKVLVDKNFDTNLFPMDDHGYIMPVVDGAIPLNKITDDVAQKDSINFVTKLNFEASYGASNPEQLKTWSDSLPNEAMKKNLKAFFLHKLNANQDGVVSITEHKFAKGLNAFEDVYPRYKVNWTAVFVQYGILLVLLISMSIKFVKSVVDILIQGIISPIQGYSSLNRKKYVELLKTIGGALAGIVFEVMIMRITLEICRDFPGLSLSTVEQFSGAFTTGMSGWEQFIACSIVYLGIFMAAMQGVTMIERWLGVSTGHSETAQQLIGAMMAGNAFASGVAGVGSLALGAGKMGGHAVKKTPSAIAGGIAKTAGTFGGITDIWKDQGTADTVKGGISSGIDAATAMANQALGHPTQKAKQSHDKAYEALKHQKGTKDANKQGQQNEPPLGTPQQNQPHQEGEGGITDPTLPTAIIQEQGVASQSDQELSSPLSKSTEGGVTDPTLPQDLTQTQGNPSPFNQSPSSALSRPKETIISEPLSKPQTSSALGHLAKSKQGLTQASQYLNQPSHIKGAESDEEG</sequence>
<evidence type="ECO:0000259" key="3">
    <source>
        <dbReference type="Pfam" id="PF26635"/>
    </source>
</evidence>
<dbReference type="InterPro" id="IPR058521">
    <property type="entry name" value="DUF8208"/>
</dbReference>
<feature type="domain" description="DUF8208" evidence="3">
    <location>
        <begin position="48"/>
        <end position="452"/>
    </location>
</feature>
<feature type="transmembrane region" description="Helical" evidence="2">
    <location>
        <begin position="411"/>
        <end position="429"/>
    </location>
</feature>
<dbReference type="EMBL" id="LR134317">
    <property type="protein sequence ID" value="VEF08845.1"/>
    <property type="molecule type" value="Genomic_DNA"/>
</dbReference>
<reference evidence="4 5" key="1">
    <citation type="submission" date="2018-12" db="EMBL/GenBank/DDBJ databases">
        <authorList>
            <consortium name="Pathogen Informatics"/>
        </authorList>
    </citation>
    <scope>NUCLEOTIDE SEQUENCE [LARGE SCALE GENOMIC DNA]</scope>
    <source>
        <strain evidence="4 5">NCTC6180</strain>
    </source>
</reference>
<feature type="transmembrane region" description="Helical" evidence="2">
    <location>
        <begin position="307"/>
        <end position="329"/>
    </location>
</feature>
<feature type="transmembrane region" description="Helical" evidence="2">
    <location>
        <begin position="449"/>
        <end position="473"/>
    </location>
</feature>
<dbReference type="Proteomes" id="UP000269903">
    <property type="component" value="Chromosome"/>
</dbReference>
<feature type="compositionally biased region" description="Basic and acidic residues" evidence="1">
    <location>
        <begin position="553"/>
        <end position="562"/>
    </location>
</feature>